<accession>A0ABS5SEA1</accession>
<evidence type="ECO:0008006" key="3">
    <source>
        <dbReference type="Google" id="ProtNLM"/>
    </source>
</evidence>
<dbReference type="RefSeq" id="WP_214174298.1">
    <property type="nucleotide sequence ID" value="NZ_JAHCVK010000001.1"/>
</dbReference>
<reference evidence="1 2" key="1">
    <citation type="submission" date="2021-05" db="EMBL/GenBank/DDBJ databases">
        <title>The draft genome of Geobacter luticola JCM 17780.</title>
        <authorList>
            <person name="Xu Z."/>
            <person name="Masuda Y."/>
            <person name="Itoh H."/>
            <person name="Senoo K."/>
        </authorList>
    </citation>
    <scope>NUCLEOTIDE SEQUENCE [LARGE SCALE GENOMIC DNA]</scope>
    <source>
        <strain evidence="1 2">JCM 17780</strain>
    </source>
</reference>
<dbReference type="EMBL" id="JAHCVK010000001">
    <property type="protein sequence ID" value="MBT0652347.1"/>
    <property type="molecule type" value="Genomic_DNA"/>
</dbReference>
<gene>
    <name evidence="1" type="ORF">KI810_04715</name>
</gene>
<keyword evidence="2" id="KW-1185">Reference proteome</keyword>
<dbReference type="Proteomes" id="UP000756860">
    <property type="component" value="Unassembled WGS sequence"/>
</dbReference>
<evidence type="ECO:0000313" key="2">
    <source>
        <dbReference type="Proteomes" id="UP000756860"/>
    </source>
</evidence>
<comment type="caution">
    <text evidence="1">The sequence shown here is derived from an EMBL/GenBank/DDBJ whole genome shotgun (WGS) entry which is preliminary data.</text>
</comment>
<evidence type="ECO:0000313" key="1">
    <source>
        <dbReference type="EMBL" id="MBT0652347.1"/>
    </source>
</evidence>
<protein>
    <recommendedName>
        <fullName evidence="3">GIY-YIG domain-containing protein</fullName>
    </recommendedName>
</protein>
<proteinExistence type="predicted"/>
<organism evidence="1 2">
    <name type="scientific">Geomobilimonas luticola</name>
    <dbReference type="NCBI Taxonomy" id="1114878"/>
    <lineage>
        <taxon>Bacteria</taxon>
        <taxon>Pseudomonadati</taxon>
        <taxon>Thermodesulfobacteriota</taxon>
        <taxon>Desulfuromonadia</taxon>
        <taxon>Geobacterales</taxon>
        <taxon>Geobacteraceae</taxon>
        <taxon>Geomobilimonas</taxon>
    </lineage>
</organism>
<sequence length="219" mass="25562">MDVNAKLHDLTLSDLESYADFLRNPKNLGGKCGVYIWGFRFFDPKKEVTSDFIPYYVGKHRSNIHRRIQEHVEGLRTGTHKILKKDLLLKKANWDDNWEHCRKTYFASQKSDHCAYLHVRDKDGKNAPKSILPPNKLVELTPHIETYIDNLYVTYIDVSWLKLSDKEQNAFVDCLERYVQQLIGDDCLACRSGVTLPPDFRHRIKTSKGTEHILKNYPL</sequence>
<name>A0ABS5SEA1_9BACT</name>